<evidence type="ECO:0000256" key="1">
    <source>
        <dbReference type="SAM" id="MobiDB-lite"/>
    </source>
</evidence>
<keyword evidence="3" id="KW-1185">Reference proteome</keyword>
<sequence>MTFVEPLRFILPLVQQEQTVSGGTVNWDNGIHQEQKVTASPRKSPTTTIHARTPAVQQAKSSHIIRLSEGRIEVKNGWQHQDRGRRVACVRAASGSDQLHAHPLF</sequence>
<accession>A0ABR2QC83</accession>
<organism evidence="2 3">
    <name type="scientific">Hibiscus sabdariffa</name>
    <name type="common">roselle</name>
    <dbReference type="NCBI Taxonomy" id="183260"/>
    <lineage>
        <taxon>Eukaryota</taxon>
        <taxon>Viridiplantae</taxon>
        <taxon>Streptophyta</taxon>
        <taxon>Embryophyta</taxon>
        <taxon>Tracheophyta</taxon>
        <taxon>Spermatophyta</taxon>
        <taxon>Magnoliopsida</taxon>
        <taxon>eudicotyledons</taxon>
        <taxon>Gunneridae</taxon>
        <taxon>Pentapetalae</taxon>
        <taxon>rosids</taxon>
        <taxon>malvids</taxon>
        <taxon>Malvales</taxon>
        <taxon>Malvaceae</taxon>
        <taxon>Malvoideae</taxon>
        <taxon>Hibiscus</taxon>
    </lineage>
</organism>
<dbReference type="EMBL" id="JBBPBN010000042">
    <property type="protein sequence ID" value="KAK8998147.1"/>
    <property type="molecule type" value="Genomic_DNA"/>
</dbReference>
<dbReference type="Proteomes" id="UP001396334">
    <property type="component" value="Unassembled WGS sequence"/>
</dbReference>
<feature type="region of interest" description="Disordered" evidence="1">
    <location>
        <begin position="35"/>
        <end position="62"/>
    </location>
</feature>
<evidence type="ECO:0000313" key="3">
    <source>
        <dbReference type="Proteomes" id="UP001396334"/>
    </source>
</evidence>
<comment type="caution">
    <text evidence="2">The sequence shown here is derived from an EMBL/GenBank/DDBJ whole genome shotgun (WGS) entry which is preliminary data.</text>
</comment>
<gene>
    <name evidence="2" type="ORF">V6N11_012678</name>
</gene>
<protein>
    <submittedName>
        <fullName evidence="2">Uncharacterized protein</fullName>
    </submittedName>
</protein>
<reference evidence="2 3" key="1">
    <citation type="journal article" date="2024" name="G3 (Bethesda)">
        <title>Genome assembly of Hibiscus sabdariffa L. provides insights into metabolisms of medicinal natural products.</title>
        <authorList>
            <person name="Kim T."/>
        </authorList>
    </citation>
    <scope>NUCLEOTIDE SEQUENCE [LARGE SCALE GENOMIC DNA]</scope>
    <source>
        <strain evidence="2">TK-2024</strain>
        <tissue evidence="2">Old leaves</tissue>
    </source>
</reference>
<feature type="compositionally biased region" description="Polar residues" evidence="1">
    <location>
        <begin position="36"/>
        <end position="61"/>
    </location>
</feature>
<name>A0ABR2QC83_9ROSI</name>
<proteinExistence type="predicted"/>
<evidence type="ECO:0000313" key="2">
    <source>
        <dbReference type="EMBL" id="KAK8998147.1"/>
    </source>
</evidence>